<evidence type="ECO:0000313" key="2">
    <source>
        <dbReference type="Proteomes" id="UP000186817"/>
    </source>
</evidence>
<dbReference type="SUPFAM" id="SSF48371">
    <property type="entry name" value="ARM repeat"/>
    <property type="match status" value="1"/>
</dbReference>
<dbReference type="GO" id="GO:0030686">
    <property type="term" value="C:90S preribosome"/>
    <property type="evidence" value="ECO:0007669"/>
    <property type="project" value="TreeGrafter"/>
</dbReference>
<dbReference type="PANTHER" id="PTHR17695:SF11">
    <property type="entry name" value="SMALL SUBUNIT PROCESSOME COMPONENT 20 HOMOLOG"/>
    <property type="match status" value="1"/>
</dbReference>
<dbReference type="OrthoDB" id="360653at2759"/>
<proteinExistence type="predicted"/>
<evidence type="ECO:0000313" key="1">
    <source>
        <dbReference type="EMBL" id="OLQ03912.1"/>
    </source>
</evidence>
<accession>A0A1Q9E916</accession>
<keyword evidence="2" id="KW-1185">Reference proteome</keyword>
<reference evidence="1 2" key="1">
    <citation type="submission" date="2016-02" db="EMBL/GenBank/DDBJ databases">
        <title>Genome analysis of coral dinoflagellate symbionts highlights evolutionary adaptations to a symbiotic lifestyle.</title>
        <authorList>
            <person name="Aranda M."/>
            <person name="Li Y."/>
            <person name="Liew Y.J."/>
            <person name="Baumgarten S."/>
            <person name="Simakov O."/>
            <person name="Wilson M."/>
            <person name="Piel J."/>
            <person name="Ashoor H."/>
            <person name="Bougouffa S."/>
            <person name="Bajic V.B."/>
            <person name="Ryu T."/>
            <person name="Ravasi T."/>
            <person name="Bayer T."/>
            <person name="Micklem G."/>
            <person name="Kim H."/>
            <person name="Bhak J."/>
            <person name="Lajeunesse T.C."/>
            <person name="Voolstra C.R."/>
        </authorList>
    </citation>
    <scope>NUCLEOTIDE SEQUENCE [LARGE SCALE GENOMIC DNA]</scope>
    <source>
        <strain evidence="1 2">CCMP2467</strain>
    </source>
</reference>
<comment type="caution">
    <text evidence="1">The sequence shown here is derived from an EMBL/GenBank/DDBJ whole genome shotgun (WGS) entry which is preliminary data.</text>
</comment>
<dbReference type="InterPro" id="IPR052575">
    <property type="entry name" value="SSU_processome_comp_20"/>
</dbReference>
<dbReference type="EMBL" id="LSRX01000223">
    <property type="protein sequence ID" value="OLQ03912.1"/>
    <property type="molecule type" value="Genomic_DNA"/>
</dbReference>
<protein>
    <submittedName>
        <fullName evidence="1">Small subunit processome component 20-like</fullName>
    </submittedName>
</protein>
<dbReference type="GO" id="GO:0032040">
    <property type="term" value="C:small-subunit processome"/>
    <property type="evidence" value="ECO:0007669"/>
    <property type="project" value="TreeGrafter"/>
</dbReference>
<dbReference type="InterPro" id="IPR016024">
    <property type="entry name" value="ARM-type_fold"/>
</dbReference>
<sequence length="500" mass="55456">MGKVRFKSLAERLEDVDVNVTRHLEFVPDEGDEEPSSTHFVELAKSWSQRNRTEDFVSCLHELRPHTQSLPMIVCNLGTIVDILLAHVSKPKTMASEPILMLLGVLAKDTCMELLPHFERIFAVLVQLIAAAGRVGEQDADLLEHVFQCLAYLLKYLARYVVSDLSKYLAQYAVLLKHGRPHIRHFAGETLAFILRRVKLSGLEAAYDDIFKLTETQPEEELLHMADGLSVLLFESVKGVQHNFRSQTPDVLETVFEGLAKSRCSGPPRAAQLTAVRVSVLRMRTFARSLDGAAPVVEAFFRHFGAATRRYAKLLGRKPGATAEAKDEGEEELEAQKSSVEQVLFHVDLLVSWIYTKPRPHCENSESWQAFAEVAVENLAILLEAGNLPVKVAEGTRLCFPPEPIPVSEVVKRAFVLLWRAMPAVVAPLCDERLSRLLAGPEQPEAQVALLTSGEDEALSFASLVLLPTRLAGFEETPLAAPLRSALFAGVSVGEENERI</sequence>
<dbReference type="PANTHER" id="PTHR17695">
    <property type="entry name" value="SMALL SUBUNIT PROCESSOME COMPONENT 20 HOMOLOG"/>
    <property type="match status" value="1"/>
</dbReference>
<name>A0A1Q9E916_SYMMI</name>
<dbReference type="AlphaFoldDB" id="A0A1Q9E916"/>
<dbReference type="Proteomes" id="UP000186817">
    <property type="component" value="Unassembled WGS sequence"/>
</dbReference>
<gene>
    <name evidence="1" type="primary">UTP20</name>
    <name evidence="1" type="ORF">AK812_SmicGene13089</name>
</gene>
<organism evidence="1 2">
    <name type="scientific">Symbiodinium microadriaticum</name>
    <name type="common">Dinoflagellate</name>
    <name type="synonym">Zooxanthella microadriatica</name>
    <dbReference type="NCBI Taxonomy" id="2951"/>
    <lineage>
        <taxon>Eukaryota</taxon>
        <taxon>Sar</taxon>
        <taxon>Alveolata</taxon>
        <taxon>Dinophyceae</taxon>
        <taxon>Suessiales</taxon>
        <taxon>Symbiodiniaceae</taxon>
        <taxon>Symbiodinium</taxon>
    </lineage>
</organism>